<proteinExistence type="inferred from homology"/>
<accession>A0A7Y9LU58</accession>
<comment type="caution">
    <text evidence="7">The sequence shown here is derived from an EMBL/GenBank/DDBJ whole genome shotgun (WGS) entry which is preliminary data.</text>
</comment>
<evidence type="ECO:0000259" key="6">
    <source>
        <dbReference type="SMART" id="SM00226"/>
    </source>
</evidence>
<evidence type="ECO:0000256" key="1">
    <source>
        <dbReference type="ARBA" id="ARBA00011063"/>
    </source>
</evidence>
<keyword evidence="3 7" id="KW-0378">Hydrolase</keyword>
<comment type="similarity">
    <text evidence="1">Belongs to the low molecular weight phosphotyrosine protein phosphatase family.</text>
</comment>
<name>A0A7Y9LU58_9MICC</name>
<evidence type="ECO:0000256" key="3">
    <source>
        <dbReference type="ARBA" id="ARBA00022801"/>
    </source>
</evidence>
<feature type="active site" evidence="5">
    <location>
        <position position="17"/>
    </location>
</feature>
<dbReference type="InterPro" id="IPR050438">
    <property type="entry name" value="LMW_PTPase"/>
</dbReference>
<dbReference type="InterPro" id="IPR017867">
    <property type="entry name" value="Tyr_phospatase_low_mol_wt"/>
</dbReference>
<organism evidence="7 8">
    <name type="scientific">Psychromicrobium silvestre</name>
    <dbReference type="NCBI Taxonomy" id="1645614"/>
    <lineage>
        <taxon>Bacteria</taxon>
        <taxon>Bacillati</taxon>
        <taxon>Actinomycetota</taxon>
        <taxon>Actinomycetes</taxon>
        <taxon>Micrococcales</taxon>
        <taxon>Micrococcaceae</taxon>
        <taxon>Psychromicrobium</taxon>
    </lineage>
</organism>
<dbReference type="SMART" id="SM00226">
    <property type="entry name" value="LMWPc"/>
    <property type="match status" value="1"/>
</dbReference>
<evidence type="ECO:0000313" key="8">
    <source>
        <dbReference type="Proteomes" id="UP000521748"/>
    </source>
</evidence>
<sequence>MTSRYRIITVCTGNICRSPMAELMLRQALQGTFAEVDSAGTTDWERGNPIDPRAVKVLKKHGVEIGDGHRARKFSPEDFNNDLILALDTDHFDWLKQHAPSEARPKIHLLREFDARALPEELGIADPWYGGAEDFEETFELIQAALPGILEQANTPVPGNV</sequence>
<evidence type="ECO:0000256" key="4">
    <source>
        <dbReference type="ARBA" id="ARBA00022912"/>
    </source>
</evidence>
<reference evidence="7 8" key="1">
    <citation type="submission" date="2020-07" db="EMBL/GenBank/DDBJ databases">
        <title>Sequencing the genomes of 1000 actinobacteria strains.</title>
        <authorList>
            <person name="Klenk H.-P."/>
        </authorList>
    </citation>
    <scope>NUCLEOTIDE SEQUENCE [LARGE SCALE GENOMIC DNA]</scope>
    <source>
        <strain evidence="7 8">DSM 102047</strain>
    </source>
</reference>
<feature type="active site" description="Nucleophile" evidence="5">
    <location>
        <position position="11"/>
    </location>
</feature>
<keyword evidence="4" id="KW-0904">Protein phosphatase</keyword>
<dbReference type="GO" id="GO:0004725">
    <property type="term" value="F:protein tyrosine phosphatase activity"/>
    <property type="evidence" value="ECO:0007669"/>
    <property type="project" value="UniProtKB-EC"/>
</dbReference>
<dbReference type="EC" id="3.1.3.48" evidence="2"/>
<evidence type="ECO:0000313" key="7">
    <source>
        <dbReference type="EMBL" id="NYE95679.1"/>
    </source>
</evidence>
<dbReference type="Pfam" id="PF01451">
    <property type="entry name" value="LMWPc"/>
    <property type="match status" value="1"/>
</dbReference>
<dbReference type="PRINTS" id="PR00719">
    <property type="entry name" value="LMWPTPASE"/>
</dbReference>
<gene>
    <name evidence="7" type="ORF">FHU41_001929</name>
</gene>
<dbReference type="RefSeq" id="WP_179389432.1">
    <property type="nucleotide sequence ID" value="NZ_JACBYQ010000002.1"/>
</dbReference>
<evidence type="ECO:0000256" key="2">
    <source>
        <dbReference type="ARBA" id="ARBA00013064"/>
    </source>
</evidence>
<dbReference type="Gene3D" id="3.40.50.2300">
    <property type="match status" value="1"/>
</dbReference>
<protein>
    <recommendedName>
        <fullName evidence="2">protein-tyrosine-phosphatase</fullName>
        <ecNumber evidence="2">3.1.3.48</ecNumber>
    </recommendedName>
</protein>
<dbReference type="PANTHER" id="PTHR11717">
    <property type="entry name" value="LOW MOLECULAR WEIGHT PROTEIN TYROSINE PHOSPHATASE"/>
    <property type="match status" value="1"/>
</dbReference>
<dbReference type="Proteomes" id="UP000521748">
    <property type="component" value="Unassembled WGS sequence"/>
</dbReference>
<feature type="active site" description="Proton donor" evidence="5">
    <location>
        <position position="126"/>
    </location>
</feature>
<dbReference type="CDD" id="cd16343">
    <property type="entry name" value="LMWPTP"/>
    <property type="match status" value="1"/>
</dbReference>
<dbReference type="InterPro" id="IPR036196">
    <property type="entry name" value="Ptyr_pPase_sf"/>
</dbReference>
<dbReference type="SUPFAM" id="SSF52788">
    <property type="entry name" value="Phosphotyrosine protein phosphatases I"/>
    <property type="match status" value="1"/>
</dbReference>
<evidence type="ECO:0000256" key="5">
    <source>
        <dbReference type="PIRSR" id="PIRSR617867-1"/>
    </source>
</evidence>
<keyword evidence="8" id="KW-1185">Reference proteome</keyword>
<dbReference type="EMBL" id="JACBYQ010000002">
    <property type="protein sequence ID" value="NYE95679.1"/>
    <property type="molecule type" value="Genomic_DNA"/>
</dbReference>
<feature type="domain" description="Phosphotyrosine protein phosphatase I" evidence="6">
    <location>
        <begin position="5"/>
        <end position="152"/>
    </location>
</feature>
<dbReference type="AlphaFoldDB" id="A0A7Y9LU58"/>
<dbReference type="PANTHER" id="PTHR11717:SF7">
    <property type="entry name" value="LOW MOLECULAR WEIGHT PHOSPHOTYROSINE PROTEIN PHOSPHATASE"/>
    <property type="match status" value="1"/>
</dbReference>
<dbReference type="InterPro" id="IPR023485">
    <property type="entry name" value="Ptyr_pPase"/>
</dbReference>